<feature type="domain" description="Major facilitator superfamily (MFS) profile" evidence="8">
    <location>
        <begin position="84"/>
        <end position="536"/>
    </location>
</feature>
<feature type="transmembrane region" description="Helical" evidence="7">
    <location>
        <begin position="121"/>
        <end position="142"/>
    </location>
</feature>
<evidence type="ECO:0000256" key="3">
    <source>
        <dbReference type="ARBA" id="ARBA00022692"/>
    </source>
</evidence>
<evidence type="ECO:0000256" key="6">
    <source>
        <dbReference type="SAM" id="MobiDB-lite"/>
    </source>
</evidence>
<keyword evidence="4 7" id="KW-1133">Transmembrane helix</keyword>
<dbReference type="PROSITE" id="PS00216">
    <property type="entry name" value="SUGAR_TRANSPORT_1"/>
    <property type="match status" value="1"/>
</dbReference>
<evidence type="ECO:0000256" key="5">
    <source>
        <dbReference type="ARBA" id="ARBA00023136"/>
    </source>
</evidence>
<feature type="transmembrane region" description="Helical" evidence="7">
    <location>
        <begin position="450"/>
        <end position="469"/>
    </location>
</feature>
<evidence type="ECO:0000256" key="4">
    <source>
        <dbReference type="ARBA" id="ARBA00022989"/>
    </source>
</evidence>
<feature type="compositionally biased region" description="Basic and acidic residues" evidence="6">
    <location>
        <begin position="10"/>
        <end position="21"/>
    </location>
</feature>
<feature type="transmembrane region" description="Helical" evidence="7">
    <location>
        <begin position="511"/>
        <end position="531"/>
    </location>
</feature>
<keyword evidence="3 7" id="KW-0812">Transmembrane</keyword>
<dbReference type="InterPro" id="IPR005829">
    <property type="entry name" value="Sugar_transporter_CS"/>
</dbReference>
<feature type="transmembrane region" description="Helical" evidence="7">
    <location>
        <begin position="400"/>
        <end position="418"/>
    </location>
</feature>
<feature type="transmembrane region" description="Helical" evidence="7">
    <location>
        <begin position="481"/>
        <end position="505"/>
    </location>
</feature>
<keyword evidence="2" id="KW-0813">Transport</keyword>
<protein>
    <submittedName>
        <fullName evidence="9">G12830 protein</fullName>
    </submittedName>
</protein>
<dbReference type="Pfam" id="PF00083">
    <property type="entry name" value="Sugar_tr"/>
    <property type="match status" value="1"/>
</dbReference>
<gene>
    <name evidence="9" type="primary">g12830</name>
    <name evidence="9" type="ORF">VP750_LOCUS11400</name>
</gene>
<dbReference type="EMBL" id="CAXHTA020000020">
    <property type="protein sequence ID" value="CAL5229494.1"/>
    <property type="molecule type" value="Genomic_DNA"/>
</dbReference>
<reference evidence="9 10" key="1">
    <citation type="submission" date="2024-06" db="EMBL/GenBank/DDBJ databases">
        <authorList>
            <person name="Kraege A."/>
            <person name="Thomma B."/>
        </authorList>
    </citation>
    <scope>NUCLEOTIDE SEQUENCE [LARGE SCALE GENOMIC DNA]</scope>
</reference>
<organism evidence="9 10">
    <name type="scientific">Coccomyxa viridis</name>
    <dbReference type="NCBI Taxonomy" id="1274662"/>
    <lineage>
        <taxon>Eukaryota</taxon>
        <taxon>Viridiplantae</taxon>
        <taxon>Chlorophyta</taxon>
        <taxon>core chlorophytes</taxon>
        <taxon>Trebouxiophyceae</taxon>
        <taxon>Trebouxiophyceae incertae sedis</taxon>
        <taxon>Coccomyxaceae</taxon>
        <taxon>Coccomyxa</taxon>
    </lineage>
</organism>
<feature type="transmembrane region" description="Helical" evidence="7">
    <location>
        <begin position="350"/>
        <end position="368"/>
    </location>
</feature>
<keyword evidence="10" id="KW-1185">Reference proteome</keyword>
<sequence>MVAPGQLRNHSQEEEGQEEARAPPGHFLRVEKLPMADEQCVRPQPLLDASLPEDVEEGGGNDSPTYTIGAALDHIGFGRFHVMLLFYCGCAWAADAVEMMLLSFLGPAVKCLWNITPAQESLITSIVFCGTMIGAYSWGVLGDAKGRRVGFFATAMFTFVFGVLSAASPNYVALVILRGLMGVGLGGAPVAFALYLELVPSKYRGALLVALQSFWTIGSMLEAGLAWGILSDWGWRWLVAISSVPLLLLMLLYPLLPESPYWLLAMGRTQEVHAMLSKIARMNGKELPPGRLQPAAAHKAKDATLGKQRAENGADSSAKAGSGLRRRVLEPLQGLLWALKPLMQRALRRTTLLLMFIWFTNALCYYGLVLLTTSLHAQGGGNSCGAGGKLILAQRDLRDIFIASTAELPGLLVAALVMDPLGRKWSLALSLLGIGISTGLLIVTSRADTVLLFAGRACSMGSFAILYVYTPEVFPTKVRALGLGVNNAMSRVGALLSPFMAVALVERGMPHAAEGIIAGICVLAAIATLCLPLETAGKALLVDAEKSEESASGTADGQHNLLGSRGCSVKQTGRAA</sequence>
<dbReference type="PANTHER" id="PTHR23511:SF5">
    <property type="entry name" value="MAJOR FACILITATOR-TYPE TRANSPORTER HXNZ-RELATED"/>
    <property type="match status" value="1"/>
</dbReference>
<dbReference type="InterPro" id="IPR011701">
    <property type="entry name" value="MFS"/>
</dbReference>
<feature type="transmembrane region" description="Helical" evidence="7">
    <location>
        <begin position="149"/>
        <end position="167"/>
    </location>
</feature>
<accession>A0ABP1GG03</accession>
<dbReference type="InterPro" id="IPR020846">
    <property type="entry name" value="MFS_dom"/>
</dbReference>
<evidence type="ECO:0000256" key="7">
    <source>
        <dbReference type="SAM" id="Phobius"/>
    </source>
</evidence>
<feature type="region of interest" description="Disordered" evidence="6">
    <location>
        <begin position="551"/>
        <end position="576"/>
    </location>
</feature>
<dbReference type="PROSITE" id="PS50850">
    <property type="entry name" value="MFS"/>
    <property type="match status" value="1"/>
</dbReference>
<keyword evidence="5 7" id="KW-0472">Membrane</keyword>
<dbReference type="SUPFAM" id="SSF103473">
    <property type="entry name" value="MFS general substrate transporter"/>
    <property type="match status" value="1"/>
</dbReference>
<evidence type="ECO:0000259" key="8">
    <source>
        <dbReference type="PROSITE" id="PS50850"/>
    </source>
</evidence>
<dbReference type="PANTHER" id="PTHR23511">
    <property type="entry name" value="SYNAPTIC VESICLE GLYCOPROTEIN 2"/>
    <property type="match status" value="1"/>
</dbReference>
<name>A0ABP1GG03_9CHLO</name>
<dbReference type="Gene3D" id="1.20.1250.20">
    <property type="entry name" value="MFS general substrate transporter like domains"/>
    <property type="match status" value="1"/>
</dbReference>
<dbReference type="Pfam" id="PF07690">
    <property type="entry name" value="MFS_1"/>
    <property type="match status" value="1"/>
</dbReference>
<feature type="transmembrane region" description="Helical" evidence="7">
    <location>
        <begin position="84"/>
        <end position="109"/>
    </location>
</feature>
<feature type="transmembrane region" description="Helical" evidence="7">
    <location>
        <begin position="425"/>
        <end position="444"/>
    </location>
</feature>
<feature type="region of interest" description="Disordered" evidence="6">
    <location>
        <begin position="1"/>
        <end position="25"/>
    </location>
</feature>
<evidence type="ECO:0000256" key="2">
    <source>
        <dbReference type="ARBA" id="ARBA00022448"/>
    </source>
</evidence>
<feature type="transmembrane region" description="Helical" evidence="7">
    <location>
        <begin position="207"/>
        <end position="229"/>
    </location>
</feature>
<proteinExistence type="predicted"/>
<feature type="transmembrane region" description="Helical" evidence="7">
    <location>
        <begin position="173"/>
        <end position="195"/>
    </location>
</feature>
<evidence type="ECO:0000313" key="10">
    <source>
        <dbReference type="Proteomes" id="UP001497392"/>
    </source>
</evidence>
<dbReference type="Proteomes" id="UP001497392">
    <property type="component" value="Unassembled WGS sequence"/>
</dbReference>
<comment type="subcellular location">
    <subcellularLocation>
        <location evidence="1">Membrane</location>
        <topology evidence="1">Multi-pass membrane protein</topology>
    </subcellularLocation>
</comment>
<dbReference type="InterPro" id="IPR005828">
    <property type="entry name" value="MFS_sugar_transport-like"/>
</dbReference>
<dbReference type="InterPro" id="IPR036259">
    <property type="entry name" value="MFS_trans_sf"/>
</dbReference>
<evidence type="ECO:0000313" key="9">
    <source>
        <dbReference type="EMBL" id="CAL5229494.1"/>
    </source>
</evidence>
<feature type="transmembrane region" description="Helical" evidence="7">
    <location>
        <begin position="235"/>
        <end position="256"/>
    </location>
</feature>
<evidence type="ECO:0000256" key="1">
    <source>
        <dbReference type="ARBA" id="ARBA00004141"/>
    </source>
</evidence>
<comment type="caution">
    <text evidence="9">The sequence shown here is derived from an EMBL/GenBank/DDBJ whole genome shotgun (WGS) entry which is preliminary data.</text>
</comment>